<dbReference type="NCBIfam" id="TIGR01509">
    <property type="entry name" value="HAD-SF-IA-v3"/>
    <property type="match status" value="1"/>
</dbReference>
<dbReference type="NCBIfam" id="TIGR02254">
    <property type="entry name" value="YjjG_YfnB"/>
    <property type="match status" value="1"/>
</dbReference>
<accession>A0AAJ1F298</accession>
<dbReference type="EC" id="3.1.3.5" evidence="1"/>
<dbReference type="Gene3D" id="3.40.50.1000">
    <property type="entry name" value="HAD superfamily/HAD-like"/>
    <property type="match status" value="1"/>
</dbReference>
<dbReference type="EMBL" id="JAKUDL010000009">
    <property type="protein sequence ID" value="MCH4296343.1"/>
    <property type="molecule type" value="Genomic_DNA"/>
</dbReference>
<protein>
    <submittedName>
        <fullName evidence="1">Pyrimidine 5'-nucleotidase</fullName>
        <ecNumber evidence="1">3.1.3.5</ecNumber>
    </submittedName>
</protein>
<reference evidence="1 2" key="1">
    <citation type="submission" date="2022-02" db="EMBL/GenBank/DDBJ databases">
        <title>The genome sequence of Shewanella sp. 3B26.</title>
        <authorList>
            <person name="Du J."/>
        </authorList>
    </citation>
    <scope>NUCLEOTIDE SEQUENCE [LARGE SCALE GENOMIC DNA]</scope>
    <source>
        <strain evidence="1 2">3B26</strain>
    </source>
</reference>
<dbReference type="SUPFAM" id="SSF56784">
    <property type="entry name" value="HAD-like"/>
    <property type="match status" value="1"/>
</dbReference>
<dbReference type="NCBIfam" id="TIGR01549">
    <property type="entry name" value="HAD-SF-IA-v1"/>
    <property type="match status" value="1"/>
</dbReference>
<dbReference type="NCBIfam" id="NF006976">
    <property type="entry name" value="PRK09449.1"/>
    <property type="match status" value="1"/>
</dbReference>
<keyword evidence="1" id="KW-0378">Hydrolase</keyword>
<dbReference type="Gene3D" id="1.10.150.240">
    <property type="entry name" value="Putative phosphatase, domain 2"/>
    <property type="match status" value="1"/>
</dbReference>
<dbReference type="PANTHER" id="PTHR47478:SF1">
    <property type="entry name" value="PYRIMIDINE 5'-NUCLEOTIDASE YJJG"/>
    <property type="match status" value="1"/>
</dbReference>
<dbReference type="Pfam" id="PF00702">
    <property type="entry name" value="Hydrolase"/>
    <property type="match status" value="1"/>
</dbReference>
<dbReference type="CDD" id="cd04305">
    <property type="entry name" value="HAD_Neu5Ac-Pase_like"/>
    <property type="match status" value="1"/>
</dbReference>
<dbReference type="InterPro" id="IPR011951">
    <property type="entry name" value="HAD-SF_hydro_IA_YjjG/PynA"/>
</dbReference>
<dbReference type="InterPro" id="IPR023198">
    <property type="entry name" value="PGP-like_dom2"/>
</dbReference>
<evidence type="ECO:0000313" key="1">
    <source>
        <dbReference type="EMBL" id="MCH4296343.1"/>
    </source>
</evidence>
<organism evidence="1 2">
    <name type="scientific">Shewanella zhuhaiensis</name>
    <dbReference type="NCBI Taxonomy" id="2919576"/>
    <lineage>
        <taxon>Bacteria</taxon>
        <taxon>Pseudomonadati</taxon>
        <taxon>Pseudomonadota</taxon>
        <taxon>Gammaproteobacteria</taxon>
        <taxon>Alteromonadales</taxon>
        <taxon>Shewanellaceae</taxon>
        <taxon>Shewanella</taxon>
    </lineage>
</organism>
<dbReference type="PRINTS" id="PR00413">
    <property type="entry name" value="HADHALOGNASE"/>
</dbReference>
<evidence type="ECO:0000313" key="2">
    <source>
        <dbReference type="Proteomes" id="UP001297581"/>
    </source>
</evidence>
<dbReference type="InterPro" id="IPR023214">
    <property type="entry name" value="HAD_sf"/>
</dbReference>
<dbReference type="Proteomes" id="UP001297581">
    <property type="component" value="Unassembled WGS sequence"/>
</dbReference>
<dbReference type="InterPro" id="IPR036412">
    <property type="entry name" value="HAD-like_sf"/>
</dbReference>
<name>A0AAJ1F298_9GAMM</name>
<dbReference type="InterPro" id="IPR052550">
    <property type="entry name" value="Pyrimidine_5'-ntase_YjjG"/>
</dbReference>
<dbReference type="InterPro" id="IPR006439">
    <property type="entry name" value="HAD-SF_hydro_IA"/>
</dbReference>
<dbReference type="SFLD" id="SFLDG01129">
    <property type="entry name" value="C1.5:_HAD__Beta-PGM__Phosphata"/>
    <property type="match status" value="1"/>
</dbReference>
<comment type="caution">
    <text evidence="1">The sequence shown here is derived from an EMBL/GenBank/DDBJ whole genome shotgun (WGS) entry which is preliminary data.</text>
</comment>
<gene>
    <name evidence="1" type="primary">yjjG</name>
    <name evidence="1" type="ORF">MJ923_18685</name>
</gene>
<keyword evidence="2" id="KW-1185">Reference proteome</keyword>
<dbReference type="SFLD" id="SFLDS00003">
    <property type="entry name" value="Haloacid_Dehalogenase"/>
    <property type="match status" value="1"/>
</dbReference>
<dbReference type="RefSeq" id="WP_240592398.1">
    <property type="nucleotide sequence ID" value="NZ_JAKUDL010000009.1"/>
</dbReference>
<sequence>MSNCSPLSFDWVLFDADETLFHFDAFAGLQRLFARFEVEFDGAHYEEYQQVNKPLWLEYQDGRISAKTLQEQRFAQWGERLGVAPGELNSGFLQAMADICAPLPQVPELLESLKGRYRLGIITNGFTELQRIRLERTGFADHFELLVISEEVGLAKPDKAIFDHALDAMGNPARERVLMVGDTLSSDIQGGLNAGLHTCWYNPDGKAADPATVPHMEVRCYSELRAFLKPAD</sequence>
<dbReference type="GO" id="GO:0008253">
    <property type="term" value="F:5'-nucleotidase activity"/>
    <property type="evidence" value="ECO:0007669"/>
    <property type="project" value="UniProtKB-EC"/>
</dbReference>
<dbReference type="PANTHER" id="PTHR47478">
    <property type="match status" value="1"/>
</dbReference>
<dbReference type="AlphaFoldDB" id="A0AAJ1F298"/>
<proteinExistence type="predicted"/>